<keyword evidence="3 10" id="KW-0808">Transferase</keyword>
<gene>
    <name evidence="13" type="primary">MVK</name>
</gene>
<evidence type="ECO:0000256" key="8">
    <source>
        <dbReference type="ARBA" id="ARBA00023098"/>
    </source>
</evidence>
<evidence type="ECO:0000256" key="3">
    <source>
        <dbReference type="ARBA" id="ARBA00022679"/>
    </source>
</evidence>
<dbReference type="GO" id="GO:0016126">
    <property type="term" value="P:sterol biosynthetic process"/>
    <property type="evidence" value="ECO:0007669"/>
    <property type="project" value="UniProtKB-KW"/>
</dbReference>
<dbReference type="Gene3D" id="3.30.230.10">
    <property type="match status" value="1"/>
</dbReference>
<dbReference type="SUPFAM" id="SSF54211">
    <property type="entry name" value="Ribosomal protein S5 domain 2-like"/>
    <property type="match status" value="1"/>
</dbReference>
<keyword evidence="4 10" id="KW-0547">Nucleotide-binding</keyword>
<dbReference type="SUPFAM" id="SSF55060">
    <property type="entry name" value="GHMP Kinase, C-terminal domain"/>
    <property type="match status" value="1"/>
</dbReference>
<dbReference type="InterPro" id="IPR006205">
    <property type="entry name" value="Mev_gal_kin"/>
</dbReference>
<dbReference type="EMBL" id="FN313902">
    <property type="protein sequence ID" value="CAX69636.1"/>
    <property type="molecule type" value="mRNA"/>
</dbReference>
<comment type="similarity">
    <text evidence="10">Belongs to the GHMP kinase family. Mevalonate kinase subfamily.</text>
</comment>
<dbReference type="InterPro" id="IPR013750">
    <property type="entry name" value="GHMP_kinase_C_dom"/>
</dbReference>
<reference evidence="13" key="1">
    <citation type="journal article" date="2009" name="Nature">
        <title>The Schistosoma japonicum genome reveals features of host-parasite interplay.</title>
        <authorList>
            <person name="Liu F."/>
            <person name="Zhou Y."/>
            <person name="Wang Z.Q."/>
            <person name="Lu G."/>
            <person name="Zheng H."/>
            <person name="Brindley P.J."/>
            <person name="McManus D.P."/>
            <person name="Blair D."/>
            <person name="Zhang Q.H."/>
            <person name="Zhong Y."/>
            <person name="Wang S."/>
            <person name="Han Z.G."/>
            <person name="Chen Z."/>
        </authorList>
    </citation>
    <scope>NUCLEOTIDE SEQUENCE</scope>
    <source>
        <strain evidence="13">Anhui</strain>
    </source>
</reference>
<comment type="subcellular location">
    <subcellularLocation>
        <location evidence="10">Cytoplasm</location>
    </subcellularLocation>
</comment>
<evidence type="ECO:0000256" key="7">
    <source>
        <dbReference type="ARBA" id="ARBA00022842"/>
    </source>
</evidence>
<keyword evidence="10" id="KW-0756">Sterol biosynthesis</keyword>
<keyword evidence="10" id="KW-0753">Steroid metabolism</keyword>
<dbReference type="Gene3D" id="3.30.70.890">
    <property type="entry name" value="GHMP kinase, C-terminal domain"/>
    <property type="match status" value="1"/>
</dbReference>
<keyword evidence="7" id="KW-0460">Magnesium</keyword>
<dbReference type="InterPro" id="IPR006204">
    <property type="entry name" value="GHMP_kinase_N_dom"/>
</dbReference>
<evidence type="ECO:0000256" key="6">
    <source>
        <dbReference type="ARBA" id="ARBA00022840"/>
    </source>
</evidence>
<dbReference type="Pfam" id="PF08544">
    <property type="entry name" value="GHMP_kinases_C"/>
    <property type="match status" value="1"/>
</dbReference>
<dbReference type="Pfam" id="PF00288">
    <property type="entry name" value="GHMP_kinases_N"/>
    <property type="match status" value="1"/>
</dbReference>
<dbReference type="PRINTS" id="PR00959">
    <property type="entry name" value="MEVGALKINASE"/>
</dbReference>
<evidence type="ECO:0000256" key="5">
    <source>
        <dbReference type="ARBA" id="ARBA00022777"/>
    </source>
</evidence>
<keyword evidence="8 10" id="KW-0443">Lipid metabolism</keyword>
<keyword evidence="10" id="KW-1207">Sterol metabolism</keyword>
<dbReference type="InterPro" id="IPR014721">
    <property type="entry name" value="Ribsml_uS5_D2-typ_fold_subgr"/>
</dbReference>
<name>C1L4K8_SCHJA</name>
<comment type="pathway">
    <text evidence="9 10">Isoprenoid biosynthesis; isopentenyl diphosphate biosynthesis via mevalonate pathway; isopentenyl diphosphate from (R)-mevalonate: step 1/3.</text>
</comment>
<keyword evidence="6 10" id="KW-0067">ATP-binding</keyword>
<accession>C1L4K8</accession>
<reference evidence="13" key="2">
    <citation type="submission" date="2009-03" db="EMBL/GenBank/DDBJ databases">
        <authorList>
            <person name="Gang L."/>
        </authorList>
    </citation>
    <scope>NUCLEOTIDE SEQUENCE</scope>
    <source>
        <strain evidence="13">Anhui</strain>
    </source>
</reference>
<evidence type="ECO:0000259" key="12">
    <source>
        <dbReference type="Pfam" id="PF08544"/>
    </source>
</evidence>
<dbReference type="GO" id="GO:0019287">
    <property type="term" value="P:isopentenyl diphosphate biosynthetic process, mevalonate pathway"/>
    <property type="evidence" value="ECO:0007669"/>
    <property type="project" value="UniProtKB-UniPathway"/>
</dbReference>
<protein>
    <recommendedName>
        <fullName evidence="10">Mevalonate kinase</fullName>
        <shortName evidence="10">MK</shortName>
        <ecNumber evidence="10">2.7.1.36</ecNumber>
    </recommendedName>
</protein>
<dbReference type="NCBIfam" id="TIGR00549">
    <property type="entry name" value="mevalon_kin"/>
    <property type="match status" value="1"/>
</dbReference>
<keyword evidence="2 10" id="KW-0444">Lipid biosynthesis</keyword>
<evidence type="ECO:0000256" key="9">
    <source>
        <dbReference type="ARBA" id="ARBA00029438"/>
    </source>
</evidence>
<dbReference type="EC" id="2.7.1.36" evidence="10"/>
<feature type="domain" description="GHMP kinase N-terminal" evidence="11">
    <location>
        <begin position="116"/>
        <end position="217"/>
    </location>
</feature>
<dbReference type="PANTHER" id="PTHR43290:SF2">
    <property type="entry name" value="MEVALONATE KINASE"/>
    <property type="match status" value="1"/>
</dbReference>
<keyword evidence="1 10" id="KW-0963">Cytoplasm</keyword>
<evidence type="ECO:0000256" key="4">
    <source>
        <dbReference type="ARBA" id="ARBA00022741"/>
    </source>
</evidence>
<dbReference type="GO" id="GO:0005829">
    <property type="term" value="C:cytosol"/>
    <property type="evidence" value="ECO:0007669"/>
    <property type="project" value="TreeGrafter"/>
</dbReference>
<keyword evidence="5 10" id="KW-0418">Kinase</keyword>
<evidence type="ECO:0000256" key="10">
    <source>
        <dbReference type="RuleBase" id="RU363087"/>
    </source>
</evidence>
<comment type="catalytic activity">
    <reaction evidence="10">
        <text>(R)-mevalonate + ATP = (R)-5-phosphomevalonate + ADP + H(+)</text>
        <dbReference type="Rhea" id="RHEA:17065"/>
        <dbReference type="ChEBI" id="CHEBI:15378"/>
        <dbReference type="ChEBI" id="CHEBI:30616"/>
        <dbReference type="ChEBI" id="CHEBI:36464"/>
        <dbReference type="ChEBI" id="CHEBI:58146"/>
        <dbReference type="ChEBI" id="CHEBI:456216"/>
        <dbReference type="EC" id="2.7.1.36"/>
    </reaction>
</comment>
<proteinExistence type="evidence at transcript level"/>
<dbReference type="InterPro" id="IPR020568">
    <property type="entry name" value="Ribosomal_Su5_D2-typ_SF"/>
</dbReference>
<organism evidence="13">
    <name type="scientific">Schistosoma japonicum</name>
    <name type="common">Blood fluke</name>
    <dbReference type="NCBI Taxonomy" id="6182"/>
    <lineage>
        <taxon>Eukaryota</taxon>
        <taxon>Metazoa</taxon>
        <taxon>Spiralia</taxon>
        <taxon>Lophotrochozoa</taxon>
        <taxon>Platyhelminthes</taxon>
        <taxon>Trematoda</taxon>
        <taxon>Digenea</taxon>
        <taxon>Strigeidida</taxon>
        <taxon>Schistosomatoidea</taxon>
        <taxon>Schistosomatidae</taxon>
        <taxon>Schistosoma</taxon>
    </lineage>
</organism>
<evidence type="ECO:0000256" key="2">
    <source>
        <dbReference type="ARBA" id="ARBA00022516"/>
    </source>
</evidence>
<feature type="domain" description="GHMP kinase C-terminal" evidence="12">
    <location>
        <begin position="308"/>
        <end position="351"/>
    </location>
</feature>
<dbReference type="InterPro" id="IPR036554">
    <property type="entry name" value="GHMP_kinase_C_sf"/>
</dbReference>
<evidence type="ECO:0000313" key="13">
    <source>
        <dbReference type="EMBL" id="CAX69636.1"/>
    </source>
</evidence>
<keyword evidence="10" id="KW-0752">Steroid biosynthesis</keyword>
<dbReference type="PANTHER" id="PTHR43290">
    <property type="entry name" value="MEVALONATE KINASE"/>
    <property type="match status" value="1"/>
</dbReference>
<dbReference type="UniPathway" id="UPA00057">
    <property type="reaction ID" value="UER00098"/>
</dbReference>
<dbReference type="GO" id="GO:0005524">
    <property type="term" value="F:ATP binding"/>
    <property type="evidence" value="ECO:0007669"/>
    <property type="project" value="UniProtKB-KW"/>
</dbReference>
<evidence type="ECO:0000256" key="1">
    <source>
        <dbReference type="ARBA" id="ARBA00022490"/>
    </source>
</evidence>
<sequence>MNKFVVSAPAKAILFGEHAVVYGYPAIATTIKLHCYFTVTIKNETCENITLDLKDLSENSIHIPIKMVHSISIKTPVLDYAWKLVSDLFDCAYRDSPRSSSITASTCVIIYLFIRAMQLLGDKCNNQQCCPLLNGENAIYIEVHSEIPTGSGIGSSGAFSVAAATTVLLLTNTYPLLKIWDIDRTHRELISSLARDAERIIHGTSSGLDSTICTYGGTIVFSKDRLPSFRRINIPNVDAVKLLLVSTNITRSTSMAVKKVYDRWKEDKTYVNSIFKEIGIIVDEVSDILNQKHTWETCQSLISYIVKNQYLLKELGVSNSVSNELIEELREVGIPAKVTGAGFGGCVVGFISGAVYDDTKLNDLIKSWDKRSLWSKVVSIEATGVKYNSYF</sequence>
<evidence type="ECO:0000259" key="11">
    <source>
        <dbReference type="Pfam" id="PF00288"/>
    </source>
</evidence>
<dbReference type="AlphaFoldDB" id="C1L4K8"/>
<dbReference type="GO" id="GO:0004496">
    <property type="term" value="F:mevalonate kinase activity"/>
    <property type="evidence" value="ECO:0007669"/>
    <property type="project" value="UniProtKB-EC"/>
</dbReference>